<dbReference type="RefSeq" id="WP_248910390.1">
    <property type="nucleotide sequence ID" value="NZ_CP109982.1"/>
</dbReference>
<dbReference type="AlphaFoldDB" id="A0ABD5YYV8"/>
<dbReference type="InterPro" id="IPR017850">
    <property type="entry name" value="Alkaline_phosphatase_core_sf"/>
</dbReference>
<dbReference type="PANTHER" id="PTHR42693">
    <property type="entry name" value="ARYLSULFATASE FAMILY MEMBER"/>
    <property type="match status" value="1"/>
</dbReference>
<proteinExistence type="inferred from homology"/>
<gene>
    <name evidence="6" type="ORF">ACFQL7_26500</name>
</gene>
<dbReference type="InterPro" id="IPR000917">
    <property type="entry name" value="Sulfatase_N"/>
</dbReference>
<dbReference type="EMBL" id="JBHTAX010000006">
    <property type="protein sequence ID" value="MFC7192985.1"/>
    <property type="molecule type" value="Genomic_DNA"/>
</dbReference>
<dbReference type="GO" id="GO:0016787">
    <property type="term" value="F:hydrolase activity"/>
    <property type="evidence" value="ECO:0007669"/>
    <property type="project" value="UniProtKB-KW"/>
</dbReference>
<organism evidence="6 7">
    <name type="scientific">Halocatena marina</name>
    <dbReference type="NCBI Taxonomy" id="2934937"/>
    <lineage>
        <taxon>Archaea</taxon>
        <taxon>Methanobacteriati</taxon>
        <taxon>Methanobacteriota</taxon>
        <taxon>Stenosarchaea group</taxon>
        <taxon>Halobacteria</taxon>
        <taxon>Halobacteriales</taxon>
        <taxon>Natronomonadaceae</taxon>
        <taxon>Halocatena</taxon>
    </lineage>
</organism>
<keyword evidence="4" id="KW-0106">Calcium</keyword>
<comment type="caution">
    <text evidence="6">The sequence shown here is derived from an EMBL/GenBank/DDBJ whole genome shotgun (WGS) entry which is preliminary data.</text>
</comment>
<dbReference type="Gene3D" id="3.40.720.10">
    <property type="entry name" value="Alkaline Phosphatase, subunit A"/>
    <property type="match status" value="1"/>
</dbReference>
<evidence type="ECO:0000256" key="3">
    <source>
        <dbReference type="ARBA" id="ARBA00022801"/>
    </source>
</evidence>
<keyword evidence="7" id="KW-1185">Reference proteome</keyword>
<dbReference type="PROSITE" id="PS00149">
    <property type="entry name" value="SULFATASE_2"/>
    <property type="match status" value="1"/>
</dbReference>
<evidence type="ECO:0000256" key="4">
    <source>
        <dbReference type="ARBA" id="ARBA00022837"/>
    </source>
</evidence>
<dbReference type="GeneID" id="76202779"/>
<evidence type="ECO:0000256" key="1">
    <source>
        <dbReference type="ARBA" id="ARBA00008779"/>
    </source>
</evidence>
<dbReference type="Pfam" id="PF00884">
    <property type="entry name" value="Sulfatase"/>
    <property type="match status" value="1"/>
</dbReference>
<dbReference type="InterPro" id="IPR024607">
    <property type="entry name" value="Sulfatase_CS"/>
</dbReference>
<feature type="domain" description="Sulfatase N-terminal" evidence="5">
    <location>
        <begin position="50"/>
        <end position="168"/>
    </location>
</feature>
<sequence length="185" mass="20926">MMSLIFQQNTVVSGIRTLTPQTEWFRNCTSNDINLPDQHRGMATAPAGNTDVHTPTLERLAEEGAHCPNAYANVPACTPNRGGFLTSQYPHGYGALANDLSMRSDVETIGETFQDVGYNTAYVGKWHLDGIPRDKFTPPGPRRHGFDHWAVYNCHVDFFGGHYYRDTSEKEHFNDYEPQRLGRYN</sequence>
<reference evidence="6 7" key="1">
    <citation type="journal article" date="2019" name="Int. J. Syst. Evol. Microbiol.">
        <title>The Global Catalogue of Microorganisms (GCM) 10K type strain sequencing project: providing services to taxonomists for standard genome sequencing and annotation.</title>
        <authorList>
            <consortium name="The Broad Institute Genomics Platform"/>
            <consortium name="The Broad Institute Genome Sequencing Center for Infectious Disease"/>
            <person name="Wu L."/>
            <person name="Ma J."/>
        </authorList>
    </citation>
    <scope>NUCLEOTIDE SEQUENCE [LARGE SCALE GENOMIC DNA]</scope>
    <source>
        <strain evidence="6 7">RDMS1</strain>
    </source>
</reference>
<comment type="similarity">
    <text evidence="1">Belongs to the sulfatase family.</text>
</comment>
<accession>A0ABD5YYV8</accession>
<dbReference type="GO" id="GO:0046872">
    <property type="term" value="F:metal ion binding"/>
    <property type="evidence" value="ECO:0007669"/>
    <property type="project" value="UniProtKB-KW"/>
</dbReference>
<evidence type="ECO:0000259" key="5">
    <source>
        <dbReference type="Pfam" id="PF00884"/>
    </source>
</evidence>
<dbReference type="PANTHER" id="PTHR42693:SF53">
    <property type="entry name" value="ENDO-4-O-SULFATASE"/>
    <property type="match status" value="1"/>
</dbReference>
<dbReference type="InterPro" id="IPR050738">
    <property type="entry name" value="Sulfatase"/>
</dbReference>
<evidence type="ECO:0000313" key="7">
    <source>
        <dbReference type="Proteomes" id="UP001596417"/>
    </source>
</evidence>
<name>A0ABD5YYV8_9EURY</name>
<evidence type="ECO:0000313" key="6">
    <source>
        <dbReference type="EMBL" id="MFC7192985.1"/>
    </source>
</evidence>
<keyword evidence="2" id="KW-0479">Metal-binding</keyword>
<protein>
    <submittedName>
        <fullName evidence="6">Sulfatase-like hydrolase/transferase</fullName>
    </submittedName>
</protein>
<dbReference type="SUPFAM" id="SSF53649">
    <property type="entry name" value="Alkaline phosphatase-like"/>
    <property type="match status" value="1"/>
</dbReference>
<keyword evidence="3" id="KW-0378">Hydrolase</keyword>
<evidence type="ECO:0000256" key="2">
    <source>
        <dbReference type="ARBA" id="ARBA00022723"/>
    </source>
</evidence>
<dbReference type="Proteomes" id="UP001596417">
    <property type="component" value="Unassembled WGS sequence"/>
</dbReference>